<evidence type="ECO:0000313" key="2">
    <source>
        <dbReference type="EMBL" id="KAG6493583.1"/>
    </source>
</evidence>
<feature type="region of interest" description="Disordered" evidence="1">
    <location>
        <begin position="1"/>
        <end position="37"/>
    </location>
</feature>
<dbReference type="EMBL" id="JACMSC010000013">
    <property type="protein sequence ID" value="KAG6493583.1"/>
    <property type="molecule type" value="Genomic_DNA"/>
</dbReference>
<feature type="compositionally biased region" description="Basic and acidic residues" evidence="1">
    <location>
        <begin position="17"/>
        <end position="37"/>
    </location>
</feature>
<accession>A0A8J5FRE0</accession>
<comment type="caution">
    <text evidence="2">The sequence shown here is derived from an EMBL/GenBank/DDBJ whole genome shotgun (WGS) entry which is preliminary data.</text>
</comment>
<dbReference type="AlphaFoldDB" id="A0A8J5FRE0"/>
<keyword evidence="3" id="KW-1185">Reference proteome</keyword>
<dbReference type="Pfam" id="PF05553">
    <property type="entry name" value="DUF761"/>
    <property type="match status" value="1"/>
</dbReference>
<feature type="compositionally biased region" description="Acidic residues" evidence="1">
    <location>
        <begin position="1"/>
        <end position="11"/>
    </location>
</feature>
<dbReference type="PANTHER" id="PTHR33450:SF4">
    <property type="entry name" value="OS04G0665666 PROTEIN"/>
    <property type="match status" value="1"/>
</dbReference>
<dbReference type="InterPro" id="IPR008480">
    <property type="entry name" value="DUF761_pln"/>
</dbReference>
<sequence length="81" mass="9508">MISAEDMDGDPMEPPPVEEKNRGRNDKDNDNEGGNEIDRLAEKFIASCHEKFRLEKQESYRRTHCLKQLIVKEIKETKEMD</sequence>
<dbReference type="Proteomes" id="UP000734854">
    <property type="component" value="Unassembled WGS sequence"/>
</dbReference>
<organism evidence="2 3">
    <name type="scientific">Zingiber officinale</name>
    <name type="common">Ginger</name>
    <name type="synonym">Amomum zingiber</name>
    <dbReference type="NCBI Taxonomy" id="94328"/>
    <lineage>
        <taxon>Eukaryota</taxon>
        <taxon>Viridiplantae</taxon>
        <taxon>Streptophyta</taxon>
        <taxon>Embryophyta</taxon>
        <taxon>Tracheophyta</taxon>
        <taxon>Spermatophyta</taxon>
        <taxon>Magnoliopsida</taxon>
        <taxon>Liliopsida</taxon>
        <taxon>Zingiberales</taxon>
        <taxon>Zingiberaceae</taxon>
        <taxon>Zingiber</taxon>
    </lineage>
</organism>
<gene>
    <name evidence="2" type="ORF">ZIOFF_048575</name>
</gene>
<evidence type="ECO:0000256" key="1">
    <source>
        <dbReference type="SAM" id="MobiDB-lite"/>
    </source>
</evidence>
<evidence type="ECO:0000313" key="3">
    <source>
        <dbReference type="Proteomes" id="UP000734854"/>
    </source>
</evidence>
<reference evidence="2 3" key="1">
    <citation type="submission" date="2020-08" db="EMBL/GenBank/DDBJ databases">
        <title>Plant Genome Project.</title>
        <authorList>
            <person name="Zhang R.-G."/>
        </authorList>
    </citation>
    <scope>NUCLEOTIDE SEQUENCE [LARGE SCALE GENOMIC DNA]</scope>
    <source>
        <tissue evidence="2">Rhizome</tissue>
    </source>
</reference>
<dbReference type="PANTHER" id="PTHR33450">
    <property type="entry name" value="EMB|CAB67623.1-RELATED"/>
    <property type="match status" value="1"/>
</dbReference>
<name>A0A8J5FRE0_ZINOF</name>
<proteinExistence type="predicted"/>
<protein>
    <submittedName>
        <fullName evidence="2">Uncharacterized protein</fullName>
    </submittedName>
</protein>